<dbReference type="Proteomes" id="UP000777784">
    <property type="component" value="Unassembled WGS sequence"/>
</dbReference>
<dbReference type="PROSITE" id="PS51257">
    <property type="entry name" value="PROKAR_LIPOPROTEIN"/>
    <property type="match status" value="1"/>
</dbReference>
<dbReference type="Gene3D" id="3.10.100.10">
    <property type="entry name" value="Mannose-Binding Protein A, subunit A"/>
    <property type="match status" value="1"/>
</dbReference>
<dbReference type="GO" id="GO:0004062">
    <property type="term" value="F:aryl sulfotransferase activity"/>
    <property type="evidence" value="ECO:0007669"/>
    <property type="project" value="InterPro"/>
</dbReference>
<evidence type="ECO:0000313" key="4">
    <source>
        <dbReference type="Proteomes" id="UP000777784"/>
    </source>
</evidence>
<sequence>MNRTRPLQYICFNILFIIPIILFACSDENSTITDPGEGDDPANGWISWDHPDGTTHHYLPVSAPAGISWDAALDSANVLGGYLATITSETENEFIFDLIDSSEYWLMRPNGVLAGPWIGAYQPEGSVEPLGSWFWITGEEFSFTNWTADQPDERNNSNQDRIHYGESQGTMIPTWNDLGRVQALSGFVVEASSLTAPRTIGLFINGEGTYPGYTLFAPLQYGATYLIDMEGNLVHSWPSEYVPGNSAYLLENGHLLRTAAFDPSGVPPFMGGGAGGRVEEIDWNGSIVWYFEYVSDTHLSHHDIEFLPDGNLLMLAWEYKNAIEAYAAGRRLGTLSEGTLWPDHIIEIHPGESSGGSIVWEWHVWDHLIQEEYPEKSNYGVVAEHLELIDINYDQDGFGRADWNHTNGIDYNETFDQIIVSVRQFSEFWIIDHSTTTEEAAGHSGGNSGKGGDLLYRWGNPAAYGAGDRNDQRLFVQHDAQWIAEGLPGEGNVLVFNNGDGRPGGDYSSVDEIIVPVDAMGQYTLTGQTYGPSGPHWSYMAGNPADFYSSFISGAQRLPNGNTLICQGAHGTFYEVTASSVMLWKYVNPVADSGPLQQGDLIPSTAIANLNAVFRTYRYDSNFPGLRGRDLTPGAPIESYR</sequence>
<dbReference type="PROSITE" id="PS50041">
    <property type="entry name" value="C_TYPE_LECTIN_2"/>
    <property type="match status" value="1"/>
</dbReference>
<keyword evidence="1" id="KW-0472">Membrane</keyword>
<feature type="domain" description="C-type lectin" evidence="2">
    <location>
        <begin position="68"/>
        <end position="177"/>
    </location>
</feature>
<accession>A0A948S0P5</accession>
<dbReference type="InterPro" id="IPR001304">
    <property type="entry name" value="C-type_lectin-like"/>
</dbReference>
<dbReference type="PANTHER" id="PTHR35340">
    <property type="entry name" value="PQQ ENZYME REPEAT PROTEIN-RELATED"/>
    <property type="match status" value="1"/>
</dbReference>
<evidence type="ECO:0000313" key="3">
    <source>
        <dbReference type="EMBL" id="MBU2692697.1"/>
    </source>
</evidence>
<dbReference type="SMART" id="SM00034">
    <property type="entry name" value="CLECT"/>
    <property type="match status" value="1"/>
</dbReference>
<keyword evidence="1" id="KW-0812">Transmembrane</keyword>
<dbReference type="EMBL" id="JAHJDP010000099">
    <property type="protein sequence ID" value="MBU2692697.1"/>
    <property type="molecule type" value="Genomic_DNA"/>
</dbReference>
<dbReference type="SUPFAM" id="SSF56436">
    <property type="entry name" value="C-type lectin-like"/>
    <property type="match status" value="1"/>
</dbReference>
<dbReference type="InterPro" id="IPR010262">
    <property type="entry name" value="Arylsulfotransferase_bact"/>
</dbReference>
<dbReference type="Pfam" id="PF05935">
    <property type="entry name" value="Arylsulfotrans"/>
    <property type="match status" value="1"/>
</dbReference>
<dbReference type="PANTHER" id="PTHR35340:SF5">
    <property type="entry name" value="ASST-DOMAIN-CONTAINING PROTEIN"/>
    <property type="match status" value="1"/>
</dbReference>
<dbReference type="SUPFAM" id="SSF101898">
    <property type="entry name" value="NHL repeat"/>
    <property type="match status" value="1"/>
</dbReference>
<dbReference type="AlphaFoldDB" id="A0A948S0P5"/>
<protein>
    <submittedName>
        <fullName evidence="3">Aryl-sulfate sulfotransferase</fullName>
    </submittedName>
</protein>
<dbReference type="InterPro" id="IPR016187">
    <property type="entry name" value="CTDL_fold"/>
</dbReference>
<proteinExistence type="predicted"/>
<dbReference type="InterPro" id="IPR016186">
    <property type="entry name" value="C-type_lectin-like/link_sf"/>
</dbReference>
<evidence type="ECO:0000256" key="1">
    <source>
        <dbReference type="SAM" id="Phobius"/>
    </source>
</evidence>
<reference evidence="3" key="1">
    <citation type="submission" date="2021-05" db="EMBL/GenBank/DDBJ databases">
        <title>Energy efficiency and biological interactions define the core microbiome of deep oligotrophic groundwater.</title>
        <authorList>
            <person name="Mehrshad M."/>
            <person name="Lopez-Fernandez M."/>
            <person name="Bell E."/>
            <person name="Bernier-Latmani R."/>
            <person name="Bertilsson S."/>
            <person name="Dopson M."/>
        </authorList>
    </citation>
    <scope>NUCLEOTIDE SEQUENCE</scope>
    <source>
        <strain evidence="3">Modern_marine.mb.64</strain>
    </source>
</reference>
<dbReference type="InterPro" id="IPR053143">
    <property type="entry name" value="Arylsulfate_ST"/>
</dbReference>
<organism evidence="3 4">
    <name type="scientific">Eiseniibacteriota bacterium</name>
    <dbReference type="NCBI Taxonomy" id="2212470"/>
    <lineage>
        <taxon>Bacteria</taxon>
        <taxon>Candidatus Eiseniibacteriota</taxon>
    </lineage>
</organism>
<keyword evidence="1" id="KW-1133">Transmembrane helix</keyword>
<gene>
    <name evidence="3" type="ORF">KJ970_17410</name>
</gene>
<evidence type="ECO:0000259" key="2">
    <source>
        <dbReference type="PROSITE" id="PS50041"/>
    </source>
</evidence>
<feature type="transmembrane region" description="Helical" evidence="1">
    <location>
        <begin position="7"/>
        <end position="24"/>
    </location>
</feature>
<comment type="caution">
    <text evidence="3">The sequence shown here is derived from an EMBL/GenBank/DDBJ whole genome shotgun (WGS) entry which is preliminary data.</text>
</comment>
<name>A0A948S0P5_UNCEI</name>